<sequence length="300" mass="34261">MSKKWYYGLAILLVACSWIGNVWYYEANQLGRTVFLAHHVETSDREGHVFDLYYIEDKRADKTLSTIQIEGYPEQIVTPYPKYAEYQRQYLGKMMVNLNNPARGQGVAEELLKEPVLVREITALYSDGTSEQVDVGEIYIWPGTYNEVKPVEWTSGGSSSDHSGNNSAVIKRPLQLTAFYSKFLDIAEEGALQIYADISGQGPGTSYRPLPPESQMEQSGMPIQEIQLPAKMNQGDSFRISYQFNMPSREKSMQVYQLMLRTTFTEEGQGTWQEDTIIPYHPSPTDKEMTAYVRERRKGL</sequence>
<dbReference type="STRING" id="59843.A3958_05760"/>
<keyword evidence="1" id="KW-1133">Transmembrane helix</keyword>
<comment type="caution">
    <text evidence="2">The sequence shown here is derived from an EMBL/GenBank/DDBJ whole genome shotgun (WGS) entry which is preliminary data.</text>
</comment>
<reference evidence="2" key="1">
    <citation type="journal article" date="2016" name="Genome Announc.">
        <title>Draft genomes of two strains of Paenibacillus glucanolyticus with capability to degrade lignocellulose.</title>
        <authorList>
            <person name="Mathews S.L."/>
            <person name="Pawlak J."/>
            <person name="Grunden A.M."/>
        </authorList>
    </citation>
    <scope>NUCLEOTIDE SEQUENCE [LARGE SCALE GENOMIC DNA]</scope>
    <source>
        <strain evidence="2">SLM1</strain>
    </source>
</reference>
<proteinExistence type="predicted"/>
<keyword evidence="3" id="KW-1185">Reference proteome</keyword>
<name>A0A163HFJ5_9BACL</name>
<evidence type="ECO:0000313" key="2">
    <source>
        <dbReference type="EMBL" id="KZS45462.1"/>
    </source>
</evidence>
<keyword evidence="1" id="KW-0812">Transmembrane</keyword>
<gene>
    <name evidence="2" type="ORF">AWU65_05760</name>
</gene>
<keyword evidence="1" id="KW-0472">Membrane</keyword>
<dbReference type="PROSITE" id="PS51257">
    <property type="entry name" value="PROKAR_LIPOPROTEIN"/>
    <property type="match status" value="1"/>
</dbReference>
<dbReference type="AlphaFoldDB" id="A0A163HFJ5"/>
<organism evidence="2 3">
    <name type="scientific">Paenibacillus glucanolyticus</name>
    <dbReference type="NCBI Taxonomy" id="59843"/>
    <lineage>
        <taxon>Bacteria</taxon>
        <taxon>Bacillati</taxon>
        <taxon>Bacillota</taxon>
        <taxon>Bacilli</taxon>
        <taxon>Bacillales</taxon>
        <taxon>Paenibacillaceae</taxon>
        <taxon>Paenibacillus</taxon>
    </lineage>
</organism>
<evidence type="ECO:0000256" key="1">
    <source>
        <dbReference type="SAM" id="Phobius"/>
    </source>
</evidence>
<dbReference type="Proteomes" id="UP000076796">
    <property type="component" value="Unassembled WGS sequence"/>
</dbReference>
<evidence type="ECO:0000313" key="3">
    <source>
        <dbReference type="Proteomes" id="UP000076796"/>
    </source>
</evidence>
<dbReference type="GeneID" id="97553261"/>
<protein>
    <submittedName>
        <fullName evidence="2">Uncharacterized protein</fullName>
    </submittedName>
</protein>
<feature type="transmembrane region" description="Helical" evidence="1">
    <location>
        <begin position="6"/>
        <end position="25"/>
    </location>
</feature>
<dbReference type="OrthoDB" id="1905191at2"/>
<dbReference type="RefSeq" id="WP_063477794.1">
    <property type="nucleotide sequence ID" value="NZ_CP147845.1"/>
</dbReference>
<accession>A0A163HFJ5</accession>
<dbReference type="EMBL" id="LWMH01000001">
    <property type="protein sequence ID" value="KZS45462.1"/>
    <property type="molecule type" value="Genomic_DNA"/>
</dbReference>